<dbReference type="CDD" id="cd12119">
    <property type="entry name" value="ttLC_FACS_AlkK_like"/>
    <property type="match status" value="1"/>
</dbReference>
<dbReference type="FunFam" id="3.30.300.30:FF:000008">
    <property type="entry name" value="2,3-dihydroxybenzoate-AMP ligase"/>
    <property type="match status" value="1"/>
</dbReference>
<dbReference type="Gene3D" id="3.30.300.30">
    <property type="match status" value="1"/>
</dbReference>
<evidence type="ECO:0000256" key="1">
    <source>
        <dbReference type="ARBA" id="ARBA00006432"/>
    </source>
</evidence>
<evidence type="ECO:0000256" key="2">
    <source>
        <dbReference type="ARBA" id="ARBA00022598"/>
    </source>
</evidence>
<protein>
    <submittedName>
        <fullName evidence="7">Long-chain-fatty-acid--CoA ligase</fullName>
    </submittedName>
</protein>
<dbReference type="Gene3D" id="3.40.50.12780">
    <property type="entry name" value="N-terminal domain of ligase-like"/>
    <property type="match status" value="1"/>
</dbReference>
<keyword evidence="2 7" id="KW-0436">Ligase</keyword>
<dbReference type="SUPFAM" id="SSF56801">
    <property type="entry name" value="Acetyl-CoA synthetase-like"/>
    <property type="match status" value="1"/>
</dbReference>
<dbReference type="RefSeq" id="WP_317996684.1">
    <property type="nucleotide sequence ID" value="NZ_AP025523.1"/>
</dbReference>
<dbReference type="EMBL" id="AP025523">
    <property type="protein sequence ID" value="BDE05657.1"/>
    <property type="molecule type" value="Genomic_DNA"/>
</dbReference>
<sequence>MTLQAGAMETIPSPAPGATIASTMSEQPLLIRNILEHAMRSHPRKQVISRDGAGIVRFTYVQFAARVAKLAHALRKLGIGPGDRVASFAWNGHRHLELYYAVPMIGAVLHTVNIRLFPDQAAYVLDHAGDRAVFVDASLVKALKPAIALDPHADRAFVVMGEGTEPLEGAHDYETLLAGEPETFAWPELDERAAAILCYTSATTGDPKGVLYSHRSTYLHALAIGLTDSLAVRERDRLLPIVPLFHVNAWGTPFVAPMVGADFVMPMERLDPAGVIELCESERVTMSAGVPTVWMGVRDALQASGKRLSTVERIVIGGAAMPKSLLDDLAALGIKAVHAWGMTEMSPVGTVASDTSLLDHDPELQRNERYKQGKFSPIVEWRVVDEHGRDVPADGKARGELLVRGYAIARSYYNNDEANATAFEPDGWFHTGDVVTVDEYGYMEIVDRVKDFIKSGGEWISSVEVENLLMGHPGVKEAAVFGISHPRWQERPVAAVVLREGYEEDEEAIRTWMLERLAKWQTPDRIMFIDAIPRTGVGKFLKRDLRSRYGELFNEGESE</sequence>
<dbReference type="Proteomes" id="UP001317532">
    <property type="component" value="Chromosome"/>
</dbReference>
<dbReference type="Pfam" id="PF13193">
    <property type="entry name" value="AMP-binding_C"/>
    <property type="match status" value="1"/>
</dbReference>
<keyword evidence="4" id="KW-0443">Lipid metabolism</keyword>
<dbReference type="GO" id="GO:0006631">
    <property type="term" value="P:fatty acid metabolic process"/>
    <property type="evidence" value="ECO:0007669"/>
    <property type="project" value="UniProtKB-KW"/>
</dbReference>
<comment type="similarity">
    <text evidence="1">Belongs to the ATP-dependent AMP-binding enzyme family.</text>
</comment>
<dbReference type="PANTHER" id="PTHR43859">
    <property type="entry name" value="ACYL-ACTIVATING ENZYME"/>
    <property type="match status" value="1"/>
</dbReference>
<dbReference type="PANTHER" id="PTHR43859:SF4">
    <property type="entry name" value="BUTANOATE--COA LIGASE AAE1-RELATED"/>
    <property type="match status" value="1"/>
</dbReference>
<keyword evidence="8" id="KW-1185">Reference proteome</keyword>
<evidence type="ECO:0000313" key="8">
    <source>
        <dbReference type="Proteomes" id="UP001317532"/>
    </source>
</evidence>
<evidence type="ECO:0000313" key="7">
    <source>
        <dbReference type="EMBL" id="BDE05657.1"/>
    </source>
</evidence>
<gene>
    <name evidence="7" type="ORF">WPS_09330</name>
</gene>
<dbReference type="InterPro" id="IPR045851">
    <property type="entry name" value="AMP-bd_C_sf"/>
</dbReference>
<reference evidence="7 8" key="1">
    <citation type="journal article" date="2022" name="ISME Commun">
        <title>Vulcanimicrobium alpinus gen. nov. sp. nov., the first cultivated representative of the candidate phylum 'Eremiobacterota', is a metabolically versatile aerobic anoxygenic phototroph.</title>
        <authorList>
            <person name="Yabe S."/>
            <person name="Muto K."/>
            <person name="Abe K."/>
            <person name="Yokota A."/>
            <person name="Staudigel H."/>
            <person name="Tebo B.M."/>
        </authorList>
    </citation>
    <scope>NUCLEOTIDE SEQUENCE [LARGE SCALE GENOMIC DNA]</scope>
    <source>
        <strain evidence="7 8">WC8-2</strain>
    </source>
</reference>
<dbReference type="AlphaFoldDB" id="A0AAN1XU95"/>
<dbReference type="InterPro" id="IPR000873">
    <property type="entry name" value="AMP-dep_synth/lig_dom"/>
</dbReference>
<dbReference type="KEGG" id="vab:WPS_09330"/>
<evidence type="ECO:0000259" key="6">
    <source>
        <dbReference type="Pfam" id="PF13193"/>
    </source>
</evidence>
<dbReference type="InterPro" id="IPR042099">
    <property type="entry name" value="ANL_N_sf"/>
</dbReference>
<keyword evidence="3" id="KW-0276">Fatty acid metabolism</keyword>
<evidence type="ECO:0000256" key="4">
    <source>
        <dbReference type="ARBA" id="ARBA00023098"/>
    </source>
</evidence>
<dbReference type="GO" id="GO:0016874">
    <property type="term" value="F:ligase activity"/>
    <property type="evidence" value="ECO:0007669"/>
    <property type="project" value="UniProtKB-KW"/>
</dbReference>
<proteinExistence type="inferred from homology"/>
<evidence type="ECO:0000259" key="5">
    <source>
        <dbReference type="Pfam" id="PF00501"/>
    </source>
</evidence>
<dbReference type="Pfam" id="PF00501">
    <property type="entry name" value="AMP-binding"/>
    <property type="match status" value="1"/>
</dbReference>
<feature type="domain" description="AMP-dependent synthetase/ligase" evidence="5">
    <location>
        <begin position="35"/>
        <end position="413"/>
    </location>
</feature>
<name>A0AAN1XU95_UNVUL</name>
<dbReference type="InterPro" id="IPR025110">
    <property type="entry name" value="AMP-bd_C"/>
</dbReference>
<evidence type="ECO:0000256" key="3">
    <source>
        <dbReference type="ARBA" id="ARBA00022832"/>
    </source>
</evidence>
<dbReference type="NCBIfam" id="NF004837">
    <property type="entry name" value="PRK06187.1"/>
    <property type="match status" value="1"/>
</dbReference>
<accession>A0AAN1XU95</accession>
<feature type="domain" description="AMP-binding enzyme C-terminal" evidence="6">
    <location>
        <begin position="464"/>
        <end position="539"/>
    </location>
</feature>
<organism evidence="7 8">
    <name type="scientific">Vulcanimicrobium alpinum</name>
    <dbReference type="NCBI Taxonomy" id="3016050"/>
    <lineage>
        <taxon>Bacteria</taxon>
        <taxon>Bacillati</taxon>
        <taxon>Vulcanimicrobiota</taxon>
        <taxon>Vulcanimicrobiia</taxon>
        <taxon>Vulcanimicrobiales</taxon>
        <taxon>Vulcanimicrobiaceae</taxon>
        <taxon>Vulcanimicrobium</taxon>
    </lineage>
</organism>